<dbReference type="PANTHER" id="PTHR46648">
    <property type="entry name" value="HIT FAMILY PROTEIN 1"/>
    <property type="match status" value="1"/>
</dbReference>
<proteinExistence type="predicted"/>
<evidence type="ECO:0000259" key="4">
    <source>
        <dbReference type="PROSITE" id="PS51084"/>
    </source>
</evidence>
<gene>
    <name evidence="5" type="ORF">VV01_06450</name>
</gene>
<evidence type="ECO:0000256" key="1">
    <source>
        <dbReference type="PIRSR" id="PIRSR601310-1"/>
    </source>
</evidence>
<dbReference type="STRING" id="1631356.VV01_06450"/>
<dbReference type="InterPro" id="IPR001310">
    <property type="entry name" value="Histidine_triad_HIT"/>
</dbReference>
<protein>
    <recommendedName>
        <fullName evidence="4">HIT domain-containing protein</fullName>
    </recommendedName>
</protein>
<dbReference type="OrthoDB" id="9784774at2"/>
<organism evidence="5 6">
    <name type="scientific">Luteipulveratus halotolerans</name>
    <dbReference type="NCBI Taxonomy" id="1631356"/>
    <lineage>
        <taxon>Bacteria</taxon>
        <taxon>Bacillati</taxon>
        <taxon>Actinomycetota</taxon>
        <taxon>Actinomycetes</taxon>
        <taxon>Micrococcales</taxon>
        <taxon>Dermacoccaceae</taxon>
        <taxon>Luteipulveratus</taxon>
    </lineage>
</organism>
<keyword evidence="6" id="KW-1185">Reference proteome</keyword>
<dbReference type="PANTHER" id="PTHR46648:SF1">
    <property type="entry name" value="ADENOSINE 5'-MONOPHOSPHORAMIDASE HNT1"/>
    <property type="match status" value="1"/>
</dbReference>
<dbReference type="Pfam" id="PF01230">
    <property type="entry name" value="HIT"/>
    <property type="match status" value="1"/>
</dbReference>
<dbReference type="InterPro" id="IPR036265">
    <property type="entry name" value="HIT-like_sf"/>
</dbReference>
<dbReference type="GO" id="GO:0009117">
    <property type="term" value="P:nucleotide metabolic process"/>
    <property type="evidence" value="ECO:0007669"/>
    <property type="project" value="TreeGrafter"/>
</dbReference>
<dbReference type="InterPro" id="IPR011146">
    <property type="entry name" value="HIT-like"/>
</dbReference>
<dbReference type="Proteomes" id="UP000037397">
    <property type="component" value="Unassembled WGS sequence"/>
</dbReference>
<dbReference type="SUPFAM" id="SSF54197">
    <property type="entry name" value="HIT-like"/>
    <property type="match status" value="1"/>
</dbReference>
<evidence type="ECO:0000256" key="2">
    <source>
        <dbReference type="PIRSR" id="PIRSR601310-3"/>
    </source>
</evidence>
<feature type="active site" description="Tele-AMP-histidine intermediate" evidence="1">
    <location>
        <position position="93"/>
    </location>
</feature>
<name>A0A0L6CGY7_9MICO</name>
<dbReference type="Gene3D" id="3.30.428.10">
    <property type="entry name" value="HIT-like"/>
    <property type="match status" value="1"/>
</dbReference>
<feature type="domain" description="HIT" evidence="4">
    <location>
        <begin position="4"/>
        <end position="107"/>
    </location>
</feature>
<dbReference type="GO" id="GO:0003824">
    <property type="term" value="F:catalytic activity"/>
    <property type="evidence" value="ECO:0007669"/>
    <property type="project" value="InterPro"/>
</dbReference>
<dbReference type="EMBL" id="LAIR01000002">
    <property type="protein sequence ID" value="KNX36870.1"/>
    <property type="molecule type" value="Genomic_DNA"/>
</dbReference>
<evidence type="ECO:0000256" key="3">
    <source>
        <dbReference type="PROSITE-ProRule" id="PRU00464"/>
    </source>
</evidence>
<dbReference type="RefSeq" id="WP_050669168.1">
    <property type="nucleotide sequence ID" value="NZ_LAIR01000002.1"/>
</dbReference>
<reference evidence="6" key="1">
    <citation type="submission" date="2015-03" db="EMBL/GenBank/DDBJ databases">
        <title>Luteipulveratus halotolerans sp. nov., a novel actinobacterium (Dermacoccaceae) from Sarawak, Malaysia.</title>
        <authorList>
            <person name="Juboi H."/>
            <person name="Basik A."/>
            <person name="Shamsul S.S."/>
            <person name="Arnold P."/>
            <person name="Schmitt E.K."/>
            <person name="Sanglier J.-J."/>
            <person name="Yeo T."/>
        </authorList>
    </citation>
    <scope>NUCLEOTIDE SEQUENCE [LARGE SCALE GENOMIC DNA]</scope>
    <source>
        <strain evidence="6">C296001</strain>
    </source>
</reference>
<dbReference type="PROSITE" id="PS51084">
    <property type="entry name" value="HIT_2"/>
    <property type="match status" value="1"/>
</dbReference>
<dbReference type="PATRIC" id="fig|1631356.3.peg.1235"/>
<evidence type="ECO:0000313" key="6">
    <source>
        <dbReference type="Proteomes" id="UP000037397"/>
    </source>
</evidence>
<dbReference type="AlphaFoldDB" id="A0A0L6CGY7"/>
<sequence length="142" mass="15656">MATLFSKIIDGEIPGHFVWKDDVCVAFLVIDPFTDGHTIVVPRAEVDQWTDAEDDVLAHLTRVAKQIGLAQKSAFSAERAGLMVMGYEVPHLHVHVWPTTSIADFDLFKIVTHGEDQQVLAANADRLRTALRDLGHDDVVAG</sequence>
<evidence type="ECO:0000313" key="5">
    <source>
        <dbReference type="EMBL" id="KNX36870.1"/>
    </source>
</evidence>
<comment type="caution">
    <text evidence="5">The sequence shown here is derived from an EMBL/GenBank/DDBJ whole genome shotgun (WGS) entry which is preliminary data.</text>
</comment>
<dbReference type="PRINTS" id="PR00332">
    <property type="entry name" value="HISTRIAD"/>
</dbReference>
<feature type="short sequence motif" description="Histidine triad motif" evidence="2 3">
    <location>
        <begin position="91"/>
        <end position="95"/>
    </location>
</feature>
<accession>A0A0L6CGY7</accession>